<dbReference type="PRINTS" id="PR00385">
    <property type="entry name" value="P450"/>
</dbReference>
<keyword evidence="11" id="KW-0472">Membrane</keyword>
<comment type="similarity">
    <text evidence="3 13">Belongs to the cytochrome P450 family.</text>
</comment>
<evidence type="ECO:0000256" key="7">
    <source>
        <dbReference type="ARBA" id="ARBA00022989"/>
    </source>
</evidence>
<evidence type="ECO:0000256" key="6">
    <source>
        <dbReference type="ARBA" id="ARBA00022723"/>
    </source>
</evidence>
<evidence type="ECO:0000256" key="1">
    <source>
        <dbReference type="ARBA" id="ARBA00001971"/>
    </source>
</evidence>
<evidence type="ECO:0000313" key="15">
    <source>
        <dbReference type="Proteomes" id="UP000011115"/>
    </source>
</evidence>
<dbReference type="FunFam" id="1.10.630.10:FF:000126">
    <property type="entry name" value="Predicted protein"/>
    <property type="match status" value="1"/>
</dbReference>
<keyword evidence="8 13" id="KW-0560">Oxidoreductase</keyword>
<evidence type="ECO:0000256" key="13">
    <source>
        <dbReference type="RuleBase" id="RU000461"/>
    </source>
</evidence>
<dbReference type="SUPFAM" id="SSF48264">
    <property type="entry name" value="Cytochrome P450"/>
    <property type="match status" value="1"/>
</dbReference>
<dbReference type="Proteomes" id="UP000011115">
    <property type="component" value="Unassembled WGS sequence"/>
</dbReference>
<dbReference type="GO" id="GO:0004497">
    <property type="term" value="F:monooxygenase activity"/>
    <property type="evidence" value="ECO:0007669"/>
    <property type="project" value="UniProtKB-KW"/>
</dbReference>
<organism evidence="14 15">
    <name type="scientific">Solanum tuberosum</name>
    <name type="common">Potato</name>
    <dbReference type="NCBI Taxonomy" id="4113"/>
    <lineage>
        <taxon>Eukaryota</taxon>
        <taxon>Viridiplantae</taxon>
        <taxon>Streptophyta</taxon>
        <taxon>Embryophyta</taxon>
        <taxon>Tracheophyta</taxon>
        <taxon>Spermatophyta</taxon>
        <taxon>Magnoliopsida</taxon>
        <taxon>eudicotyledons</taxon>
        <taxon>Gunneridae</taxon>
        <taxon>Pentapetalae</taxon>
        <taxon>asterids</taxon>
        <taxon>lamiids</taxon>
        <taxon>Solanales</taxon>
        <taxon>Solanaceae</taxon>
        <taxon>Solanoideae</taxon>
        <taxon>Solaneae</taxon>
        <taxon>Solanum</taxon>
    </lineage>
</organism>
<dbReference type="Pfam" id="PF00067">
    <property type="entry name" value="p450"/>
    <property type="match status" value="1"/>
</dbReference>
<evidence type="ECO:0000256" key="2">
    <source>
        <dbReference type="ARBA" id="ARBA00004370"/>
    </source>
</evidence>
<dbReference type="Gramene" id="PGSC0003DMT400041400">
    <property type="protein sequence ID" value="PGSC0003DMT400041400"/>
    <property type="gene ID" value="PGSC0003DMG400016043"/>
</dbReference>
<evidence type="ECO:0000256" key="4">
    <source>
        <dbReference type="ARBA" id="ARBA00022617"/>
    </source>
</evidence>
<keyword evidence="4 12" id="KW-0349">Heme</keyword>
<evidence type="ECO:0000256" key="5">
    <source>
        <dbReference type="ARBA" id="ARBA00022692"/>
    </source>
</evidence>
<dbReference type="PROSITE" id="PS00086">
    <property type="entry name" value="CYTOCHROME_P450"/>
    <property type="match status" value="1"/>
</dbReference>
<dbReference type="InParanoid" id="M1BBC2"/>
<dbReference type="GO" id="GO:0016020">
    <property type="term" value="C:membrane"/>
    <property type="evidence" value="ECO:0007669"/>
    <property type="project" value="UniProtKB-SubCell"/>
</dbReference>
<dbReference type="PANTHER" id="PTHR47950">
    <property type="entry name" value="CYTOCHROME P450, FAMILY 76, SUBFAMILY C, POLYPEPTIDE 5-RELATED"/>
    <property type="match status" value="1"/>
</dbReference>
<comment type="subcellular location">
    <subcellularLocation>
        <location evidence="2">Membrane</location>
    </subcellularLocation>
</comment>
<feature type="binding site" description="axial binding residue" evidence="12">
    <location>
        <position position="127"/>
    </location>
    <ligand>
        <name>heme</name>
        <dbReference type="ChEBI" id="CHEBI:30413"/>
    </ligand>
    <ligandPart>
        <name>Fe</name>
        <dbReference type="ChEBI" id="CHEBI:18248"/>
    </ligandPart>
</feature>
<sequence length="184" mass="21137">MAEILRQPEIMKKVQLELAEVVGKGKLVEESNIPKLRYLQFIVKETLRMHPPTPFLIPRKVEQDVKLCNYIIPKGSLILVNVWAIGRDPTFWKDPLVFKPDRFQSLEVDVRGQDFELIPFGAGRRICPGLPLAMRLVQIMLGSLLNSFNWKLEGDIEPKDLDMEETFSFISSKAHPLRVIPSPF</sequence>
<protein>
    <submittedName>
        <fullName evidence="14">Cytochrome P450</fullName>
    </submittedName>
</protein>
<dbReference type="GO" id="GO:0020037">
    <property type="term" value="F:heme binding"/>
    <property type="evidence" value="ECO:0007669"/>
    <property type="project" value="InterPro"/>
</dbReference>
<keyword evidence="6 12" id="KW-0479">Metal-binding</keyword>
<dbReference type="PaxDb" id="4113-PGSC0003DMT400041400"/>
<dbReference type="SMR" id="M1BBC2"/>
<dbReference type="EnsemblPlants" id="PGSC0003DMT400041400">
    <property type="protein sequence ID" value="PGSC0003DMT400041400"/>
    <property type="gene ID" value="PGSC0003DMG400016043"/>
</dbReference>
<dbReference type="PANTHER" id="PTHR47950:SF4">
    <property type="entry name" value="GERANIOL 8-HYDROXYLASE-LIKE"/>
    <property type="match status" value="1"/>
</dbReference>
<evidence type="ECO:0000256" key="9">
    <source>
        <dbReference type="ARBA" id="ARBA00023004"/>
    </source>
</evidence>
<evidence type="ECO:0000256" key="10">
    <source>
        <dbReference type="ARBA" id="ARBA00023033"/>
    </source>
</evidence>
<dbReference type="GO" id="GO:0016705">
    <property type="term" value="F:oxidoreductase activity, acting on paired donors, with incorporation or reduction of molecular oxygen"/>
    <property type="evidence" value="ECO:0007669"/>
    <property type="project" value="InterPro"/>
</dbReference>
<dbReference type="HOGENOM" id="CLU_001570_29_0_1"/>
<evidence type="ECO:0000256" key="8">
    <source>
        <dbReference type="ARBA" id="ARBA00023002"/>
    </source>
</evidence>
<dbReference type="InterPro" id="IPR002401">
    <property type="entry name" value="Cyt_P450_E_grp-I"/>
</dbReference>
<reference evidence="14" key="2">
    <citation type="submission" date="2015-06" db="UniProtKB">
        <authorList>
            <consortium name="EnsemblPlants"/>
        </authorList>
    </citation>
    <scope>IDENTIFICATION</scope>
    <source>
        <strain evidence="14">DM1-3 516 R44</strain>
    </source>
</reference>
<evidence type="ECO:0000256" key="3">
    <source>
        <dbReference type="ARBA" id="ARBA00010617"/>
    </source>
</evidence>
<dbReference type="InterPro" id="IPR001128">
    <property type="entry name" value="Cyt_P450"/>
</dbReference>
<evidence type="ECO:0000313" key="14">
    <source>
        <dbReference type="EnsemblPlants" id="PGSC0003DMT400041400"/>
    </source>
</evidence>
<dbReference type="PRINTS" id="PR00463">
    <property type="entry name" value="EP450I"/>
</dbReference>
<dbReference type="InterPro" id="IPR017972">
    <property type="entry name" value="Cyt_P450_CS"/>
</dbReference>
<name>M1BBC2_SOLTU</name>
<accession>M1BBC2</accession>
<comment type="cofactor">
    <cofactor evidence="1 12">
        <name>heme</name>
        <dbReference type="ChEBI" id="CHEBI:30413"/>
    </cofactor>
</comment>
<keyword evidence="7" id="KW-1133">Transmembrane helix</keyword>
<dbReference type="Gene3D" id="1.10.630.10">
    <property type="entry name" value="Cytochrome P450"/>
    <property type="match status" value="1"/>
</dbReference>
<dbReference type="eggNOG" id="KOG0156">
    <property type="taxonomic scope" value="Eukaryota"/>
</dbReference>
<keyword evidence="15" id="KW-1185">Reference proteome</keyword>
<dbReference type="GO" id="GO:0016491">
    <property type="term" value="F:oxidoreductase activity"/>
    <property type="evidence" value="ECO:0000318"/>
    <property type="project" value="GO_Central"/>
</dbReference>
<dbReference type="OMA" id="QIASYTI"/>
<proteinExistence type="inferred from homology"/>
<dbReference type="AlphaFoldDB" id="M1BBC2"/>
<evidence type="ECO:0000256" key="12">
    <source>
        <dbReference type="PIRSR" id="PIRSR602401-1"/>
    </source>
</evidence>
<keyword evidence="9 12" id="KW-0408">Iron</keyword>
<reference evidence="15" key="1">
    <citation type="journal article" date="2011" name="Nature">
        <title>Genome sequence and analysis of the tuber crop potato.</title>
        <authorList>
            <consortium name="The Potato Genome Sequencing Consortium"/>
        </authorList>
    </citation>
    <scope>NUCLEOTIDE SEQUENCE [LARGE SCALE GENOMIC DNA]</scope>
    <source>
        <strain evidence="15">cv. DM1-3 516 R44</strain>
    </source>
</reference>
<evidence type="ECO:0000256" key="11">
    <source>
        <dbReference type="ARBA" id="ARBA00023136"/>
    </source>
</evidence>
<keyword evidence="5" id="KW-0812">Transmembrane</keyword>
<dbReference type="GO" id="GO:0005506">
    <property type="term" value="F:iron ion binding"/>
    <property type="evidence" value="ECO:0007669"/>
    <property type="project" value="InterPro"/>
</dbReference>
<keyword evidence="10 13" id="KW-0503">Monooxygenase</keyword>
<dbReference type="InterPro" id="IPR036396">
    <property type="entry name" value="Cyt_P450_sf"/>
</dbReference>